<dbReference type="EMBL" id="GGEC01070739">
    <property type="protein sequence ID" value="MBX51223.1"/>
    <property type="molecule type" value="Transcribed_RNA"/>
</dbReference>
<evidence type="ECO:0000313" key="3">
    <source>
        <dbReference type="EMBL" id="MBX51223.1"/>
    </source>
</evidence>
<reference evidence="3" key="1">
    <citation type="submission" date="2018-02" db="EMBL/GenBank/DDBJ databases">
        <title>Rhizophora mucronata_Transcriptome.</title>
        <authorList>
            <person name="Meera S.P."/>
            <person name="Sreeshan A."/>
            <person name="Augustine A."/>
        </authorList>
    </citation>
    <scope>NUCLEOTIDE SEQUENCE</scope>
    <source>
        <tissue evidence="3">Leaf</tissue>
    </source>
</reference>
<organism evidence="3">
    <name type="scientific">Rhizophora mucronata</name>
    <name type="common">Asiatic mangrove</name>
    <dbReference type="NCBI Taxonomy" id="61149"/>
    <lineage>
        <taxon>Eukaryota</taxon>
        <taxon>Viridiplantae</taxon>
        <taxon>Streptophyta</taxon>
        <taxon>Embryophyta</taxon>
        <taxon>Tracheophyta</taxon>
        <taxon>Spermatophyta</taxon>
        <taxon>Magnoliopsida</taxon>
        <taxon>eudicotyledons</taxon>
        <taxon>Gunneridae</taxon>
        <taxon>Pentapetalae</taxon>
        <taxon>rosids</taxon>
        <taxon>fabids</taxon>
        <taxon>Malpighiales</taxon>
        <taxon>Rhizophoraceae</taxon>
        <taxon>Rhizophora</taxon>
    </lineage>
</organism>
<proteinExistence type="predicted"/>
<protein>
    <submittedName>
        <fullName evidence="3">Uncharacterized protein</fullName>
    </submittedName>
</protein>
<evidence type="ECO:0000256" key="1">
    <source>
        <dbReference type="SAM" id="Phobius"/>
    </source>
</evidence>
<sequence>MGGMLWAWDFCGGSDWARAAPAAVVLGDPVSIWTTCLKEEVSAWTNVVGYGFADSDPVIGGLGDGSGDGGWLLSAPVVVLLLALLLLLLW</sequence>
<evidence type="ECO:0000256" key="2">
    <source>
        <dbReference type="SAM" id="SignalP"/>
    </source>
</evidence>
<keyword evidence="2" id="KW-0732">Signal</keyword>
<name>A0A2P2P9B0_RHIMU</name>
<keyword evidence="1" id="KW-0812">Transmembrane</keyword>
<accession>A0A2P2P9B0</accession>
<feature type="signal peptide" evidence="2">
    <location>
        <begin position="1"/>
        <end position="19"/>
    </location>
</feature>
<feature type="transmembrane region" description="Helical" evidence="1">
    <location>
        <begin position="71"/>
        <end position="89"/>
    </location>
</feature>
<keyword evidence="1" id="KW-1133">Transmembrane helix</keyword>
<keyword evidence="1" id="KW-0472">Membrane</keyword>
<dbReference type="AlphaFoldDB" id="A0A2P2P9B0"/>
<feature type="chain" id="PRO_5015120511" evidence="2">
    <location>
        <begin position="20"/>
        <end position="90"/>
    </location>
</feature>